<organism evidence="1 2">
    <name type="scientific">Trichonephila inaurata madagascariensis</name>
    <dbReference type="NCBI Taxonomy" id="2747483"/>
    <lineage>
        <taxon>Eukaryota</taxon>
        <taxon>Metazoa</taxon>
        <taxon>Ecdysozoa</taxon>
        <taxon>Arthropoda</taxon>
        <taxon>Chelicerata</taxon>
        <taxon>Arachnida</taxon>
        <taxon>Araneae</taxon>
        <taxon>Araneomorphae</taxon>
        <taxon>Entelegynae</taxon>
        <taxon>Araneoidea</taxon>
        <taxon>Nephilidae</taxon>
        <taxon>Trichonephila</taxon>
        <taxon>Trichonephila inaurata</taxon>
    </lineage>
</organism>
<proteinExistence type="predicted"/>
<name>A0A8X7C7R1_9ARAC</name>
<feature type="non-terminal residue" evidence="1">
    <location>
        <position position="1"/>
    </location>
</feature>
<dbReference type="AlphaFoldDB" id="A0A8X7C7R1"/>
<dbReference type="EMBL" id="BMAV01012377">
    <property type="protein sequence ID" value="GFY58995.1"/>
    <property type="molecule type" value="Genomic_DNA"/>
</dbReference>
<comment type="caution">
    <text evidence="1">The sequence shown here is derived from an EMBL/GenBank/DDBJ whole genome shotgun (WGS) entry which is preliminary data.</text>
</comment>
<gene>
    <name evidence="1" type="primary">Bche</name>
    <name evidence="1" type="ORF">TNIN_471681</name>
</gene>
<keyword evidence="2" id="KW-1185">Reference proteome</keyword>
<reference evidence="1" key="1">
    <citation type="submission" date="2020-08" db="EMBL/GenBank/DDBJ databases">
        <title>Multicomponent nature underlies the extraordinary mechanical properties of spider dragline silk.</title>
        <authorList>
            <person name="Kono N."/>
            <person name="Nakamura H."/>
            <person name="Mori M."/>
            <person name="Yoshida Y."/>
            <person name="Ohtoshi R."/>
            <person name="Malay A.D."/>
            <person name="Moran D.A.P."/>
            <person name="Tomita M."/>
            <person name="Numata K."/>
            <person name="Arakawa K."/>
        </authorList>
    </citation>
    <scope>NUCLEOTIDE SEQUENCE</scope>
</reference>
<dbReference type="OrthoDB" id="6436551at2759"/>
<dbReference type="Gene3D" id="3.40.50.1820">
    <property type="entry name" value="alpha/beta hydrolase"/>
    <property type="match status" value="1"/>
</dbReference>
<accession>A0A8X7C7R1</accession>
<sequence length="172" mass="19431">MADLIFLLICHLKLTKDKFQFMLLQVLCESRFFAICVSNSTTSGVGDILPLSPLEAVLHRNIKDIPIVIGSAAQAVDFWPGPEDLPSWSWNQYRKYVTTSLDSFDPRISQLTMQLYNTSETNDEDPTPELLYTTMVTDIRQTCPVNDFTDMLSSVTNSPVFRYVITSRPSAP</sequence>
<dbReference type="SUPFAM" id="SSF53474">
    <property type="entry name" value="alpha/beta-Hydrolases"/>
    <property type="match status" value="1"/>
</dbReference>
<evidence type="ECO:0000313" key="1">
    <source>
        <dbReference type="EMBL" id="GFY58995.1"/>
    </source>
</evidence>
<evidence type="ECO:0000313" key="2">
    <source>
        <dbReference type="Proteomes" id="UP000886998"/>
    </source>
</evidence>
<protein>
    <submittedName>
        <fullName evidence="1">Cholinesterase</fullName>
    </submittedName>
</protein>
<dbReference type="InterPro" id="IPR029058">
    <property type="entry name" value="AB_hydrolase_fold"/>
</dbReference>
<dbReference type="Proteomes" id="UP000886998">
    <property type="component" value="Unassembled WGS sequence"/>
</dbReference>